<accession>A0A0R1TGD5</accession>
<comment type="caution">
    <text evidence="3">The sequence shown here is derived from an EMBL/GenBank/DDBJ whole genome shotgun (WGS) entry which is preliminary data.</text>
</comment>
<dbReference type="OrthoDB" id="4278026at2"/>
<dbReference type="EMBL" id="AZFH01000062">
    <property type="protein sequence ID" value="KRL80333.1"/>
    <property type="molecule type" value="Genomic_DNA"/>
</dbReference>
<dbReference type="AlphaFoldDB" id="A0A0R1TGD5"/>
<dbReference type="NCBIfam" id="TIGR01766">
    <property type="entry name" value="IS200/IS605 family accessory protein TnpB-like domain"/>
    <property type="match status" value="1"/>
</dbReference>
<dbReference type="RefSeq" id="WP_056938347.1">
    <property type="nucleotide sequence ID" value="NZ_AZFH01000062.1"/>
</dbReference>
<keyword evidence="1" id="KW-0238">DNA-binding</keyword>
<dbReference type="Pfam" id="PF07282">
    <property type="entry name" value="Cas12f1-like_TNB"/>
    <property type="match status" value="1"/>
</dbReference>
<dbReference type="GO" id="GO:0003677">
    <property type="term" value="F:DNA binding"/>
    <property type="evidence" value="ECO:0007669"/>
    <property type="project" value="UniProtKB-KW"/>
</dbReference>
<dbReference type="NCBIfam" id="NF040570">
    <property type="entry name" value="guided_TnpB"/>
    <property type="match status" value="1"/>
</dbReference>
<dbReference type="Proteomes" id="UP000051048">
    <property type="component" value="Unassembled WGS sequence"/>
</dbReference>
<name>A0A0R1TGD5_9LACO</name>
<proteinExistence type="predicted"/>
<evidence type="ECO:0000256" key="1">
    <source>
        <dbReference type="ARBA" id="ARBA00023125"/>
    </source>
</evidence>
<dbReference type="PATRIC" id="fig|1423740.3.peg.2379"/>
<organism evidence="3 4">
    <name type="scientific">Ligilactobacillus equi DSM 15833 = JCM 10991</name>
    <dbReference type="NCBI Taxonomy" id="1423740"/>
    <lineage>
        <taxon>Bacteria</taxon>
        <taxon>Bacillati</taxon>
        <taxon>Bacillota</taxon>
        <taxon>Bacilli</taxon>
        <taxon>Lactobacillales</taxon>
        <taxon>Lactobacillaceae</taxon>
        <taxon>Ligilactobacillus</taxon>
    </lineage>
</organism>
<sequence>MADINHCLSKTLVERYGQNTLFVLEDLTNVTFEKSNSNKGQTRELHSWSFYDLQTKLIYKAQRNQSQVLIVSAKYTSQRCPRCGQIRKENRNHSLHEYKCVNCGFRTNDDRVGAMNLQELGKQYISGIEKPKFELNNVTD</sequence>
<dbReference type="InterPro" id="IPR010095">
    <property type="entry name" value="Cas12f1-like_TNB"/>
</dbReference>
<protein>
    <submittedName>
        <fullName evidence="3">IS607 family transposase</fullName>
    </submittedName>
</protein>
<gene>
    <name evidence="3" type="ORF">FC36_GL002193</name>
</gene>
<evidence type="ECO:0000313" key="3">
    <source>
        <dbReference type="EMBL" id="KRL80333.1"/>
    </source>
</evidence>
<reference evidence="3 4" key="1">
    <citation type="journal article" date="2015" name="Genome Announc.">
        <title>Expanding the biotechnology potential of lactobacilli through comparative genomics of 213 strains and associated genera.</title>
        <authorList>
            <person name="Sun Z."/>
            <person name="Harris H.M."/>
            <person name="McCann A."/>
            <person name="Guo C."/>
            <person name="Argimon S."/>
            <person name="Zhang W."/>
            <person name="Yang X."/>
            <person name="Jeffery I.B."/>
            <person name="Cooney J.C."/>
            <person name="Kagawa T.F."/>
            <person name="Liu W."/>
            <person name="Song Y."/>
            <person name="Salvetti E."/>
            <person name="Wrobel A."/>
            <person name="Rasinkangas P."/>
            <person name="Parkhill J."/>
            <person name="Rea M.C."/>
            <person name="O'Sullivan O."/>
            <person name="Ritari J."/>
            <person name="Douillard F.P."/>
            <person name="Paul Ross R."/>
            <person name="Yang R."/>
            <person name="Briner A.E."/>
            <person name="Felis G.E."/>
            <person name="de Vos W.M."/>
            <person name="Barrangou R."/>
            <person name="Klaenhammer T.R."/>
            <person name="Caufield P.W."/>
            <person name="Cui Y."/>
            <person name="Zhang H."/>
            <person name="O'Toole P.W."/>
        </authorList>
    </citation>
    <scope>NUCLEOTIDE SEQUENCE [LARGE SCALE GENOMIC DNA]</scope>
    <source>
        <strain evidence="3 4">DSM 15833</strain>
    </source>
</reference>
<evidence type="ECO:0000259" key="2">
    <source>
        <dbReference type="Pfam" id="PF07282"/>
    </source>
</evidence>
<feature type="domain" description="Cas12f1-like TNB" evidence="2">
    <location>
        <begin position="50"/>
        <end position="117"/>
    </location>
</feature>
<dbReference type="STRING" id="1423740.FC36_GL002193"/>
<evidence type="ECO:0000313" key="4">
    <source>
        <dbReference type="Proteomes" id="UP000051048"/>
    </source>
</evidence>